<sequence length="233" mass="26201">MPNPVLLNNVQHKDLRVLTQRSAALGDDVMFALTFPAEFRTLQAHYPIVFRKTDDATSFEPVALFGFQPGENLFLNDTGWDAPEVPLLIERQPFLIGRQGEELMVHIDVEHPRVGTHDGEPLFLEYGGVTPYLERINSVLLTIHQGLQTLPGFVKALLEHELLESFVFDIELDDGSQNRLAGFYTIHEERLAALDGTALGRLHRSGFLQPVYMAVASLSQFRALIARKNAARR</sequence>
<dbReference type="RefSeq" id="WP_134386030.1">
    <property type="nucleotide sequence ID" value="NZ_BMWW01000004.1"/>
</dbReference>
<evidence type="ECO:0000313" key="1">
    <source>
        <dbReference type="EMBL" id="GGY91181.1"/>
    </source>
</evidence>
<dbReference type="AlphaFoldDB" id="A0A4V1AU11"/>
<reference evidence="1" key="1">
    <citation type="journal article" date="2014" name="Int. J. Syst. Evol. Microbiol.">
        <title>Complete genome sequence of Corynebacterium casei LMG S-19264T (=DSM 44701T), isolated from a smear-ripened cheese.</title>
        <authorList>
            <consortium name="US DOE Joint Genome Institute (JGI-PGF)"/>
            <person name="Walter F."/>
            <person name="Albersmeier A."/>
            <person name="Kalinowski J."/>
            <person name="Ruckert C."/>
        </authorList>
    </citation>
    <scope>NUCLEOTIDE SEQUENCE</scope>
    <source>
        <strain evidence="1">KCTC 12344</strain>
    </source>
</reference>
<evidence type="ECO:0000313" key="2">
    <source>
        <dbReference type="EMBL" id="QBQ37548.1"/>
    </source>
</evidence>
<reference evidence="1" key="3">
    <citation type="submission" date="2022-12" db="EMBL/GenBank/DDBJ databases">
        <authorList>
            <person name="Sun Q."/>
            <person name="Kim S."/>
        </authorList>
    </citation>
    <scope>NUCLEOTIDE SEQUENCE</scope>
    <source>
        <strain evidence="1">KCTC 12344</strain>
    </source>
</reference>
<proteinExistence type="predicted"/>
<organism evidence="1 4">
    <name type="scientific">Pseudoduganella plicata</name>
    <dbReference type="NCBI Taxonomy" id="321984"/>
    <lineage>
        <taxon>Bacteria</taxon>
        <taxon>Pseudomonadati</taxon>
        <taxon>Pseudomonadota</taxon>
        <taxon>Betaproteobacteria</taxon>
        <taxon>Burkholderiales</taxon>
        <taxon>Oxalobacteraceae</taxon>
        <taxon>Telluria group</taxon>
        <taxon>Pseudoduganella</taxon>
    </lineage>
</organism>
<dbReference type="OrthoDB" id="8888710at2"/>
<accession>A0A4V1AU11</accession>
<dbReference type="Proteomes" id="UP000294359">
    <property type="component" value="Chromosome"/>
</dbReference>
<reference evidence="2 3" key="2">
    <citation type="submission" date="2019-03" db="EMBL/GenBank/DDBJ databases">
        <title>Draft Genome Sequences of Six Type Strains of the Genus Massilia.</title>
        <authorList>
            <person name="Miess H."/>
            <person name="Frediansyhah A."/>
            <person name="Gross H."/>
        </authorList>
    </citation>
    <scope>NUCLEOTIDE SEQUENCE [LARGE SCALE GENOMIC DNA]</scope>
    <source>
        <strain evidence="2 3">DSM 17505</strain>
    </source>
</reference>
<gene>
    <name evidence="2" type="ORF">E1742_16275</name>
    <name evidence="1" type="ORF">GCM10007388_25540</name>
</gene>
<dbReference type="InterPro" id="IPR010836">
    <property type="entry name" value="SapC"/>
</dbReference>
<keyword evidence="3" id="KW-1185">Reference proteome</keyword>
<protein>
    <submittedName>
        <fullName evidence="1">Peptidase</fullName>
    </submittedName>
</protein>
<evidence type="ECO:0000313" key="4">
    <source>
        <dbReference type="Proteomes" id="UP000619512"/>
    </source>
</evidence>
<evidence type="ECO:0000313" key="3">
    <source>
        <dbReference type="Proteomes" id="UP000294359"/>
    </source>
</evidence>
<dbReference type="Pfam" id="PF07277">
    <property type="entry name" value="SapC"/>
    <property type="match status" value="1"/>
</dbReference>
<dbReference type="EMBL" id="BMWW01000004">
    <property type="protein sequence ID" value="GGY91181.1"/>
    <property type="molecule type" value="Genomic_DNA"/>
</dbReference>
<dbReference type="EMBL" id="CP038026">
    <property type="protein sequence ID" value="QBQ37548.1"/>
    <property type="molecule type" value="Genomic_DNA"/>
</dbReference>
<dbReference type="Proteomes" id="UP000619512">
    <property type="component" value="Unassembled WGS sequence"/>
</dbReference>
<name>A0A4V1AU11_9BURK</name>